<dbReference type="PANTHER" id="PTHR43884">
    <property type="entry name" value="ACYL-COA DEHYDROGENASE"/>
    <property type="match status" value="1"/>
</dbReference>
<dbReference type="InterPro" id="IPR037069">
    <property type="entry name" value="AcylCoA_DH/ox_N_sf"/>
</dbReference>
<dbReference type="InterPro" id="IPR036250">
    <property type="entry name" value="AcylCo_DH-like_C"/>
</dbReference>
<dbReference type="InterPro" id="IPR009100">
    <property type="entry name" value="AcylCoA_DH/oxidase_NM_dom_sf"/>
</dbReference>
<dbReference type="Gene3D" id="1.10.540.10">
    <property type="entry name" value="Acyl-CoA dehydrogenase/oxidase, N-terminal domain"/>
    <property type="match status" value="1"/>
</dbReference>
<comment type="caution">
    <text evidence="8">The sequence shown here is derived from an EMBL/GenBank/DDBJ whole genome shotgun (WGS) entry which is preliminary data.</text>
</comment>
<gene>
    <name evidence="8" type="ORF">D3878_17640</name>
</gene>
<dbReference type="SUPFAM" id="SSF56645">
    <property type="entry name" value="Acyl-CoA dehydrogenase NM domain-like"/>
    <property type="match status" value="1"/>
</dbReference>
<evidence type="ECO:0008006" key="10">
    <source>
        <dbReference type="Google" id="ProtNLM"/>
    </source>
</evidence>
<dbReference type="AlphaFoldDB" id="A0A3A3G3X7"/>
<evidence type="ECO:0000256" key="1">
    <source>
        <dbReference type="ARBA" id="ARBA00001974"/>
    </source>
</evidence>
<name>A0A3A3G3X7_9BURK</name>
<organism evidence="8 9">
    <name type="scientific">Noviherbaspirillum sedimenti</name>
    <dbReference type="NCBI Taxonomy" id="2320865"/>
    <lineage>
        <taxon>Bacteria</taxon>
        <taxon>Pseudomonadati</taxon>
        <taxon>Pseudomonadota</taxon>
        <taxon>Betaproteobacteria</taxon>
        <taxon>Burkholderiales</taxon>
        <taxon>Oxalobacteraceae</taxon>
        <taxon>Noviherbaspirillum</taxon>
    </lineage>
</organism>
<dbReference type="GO" id="GO:0050660">
    <property type="term" value="F:flavin adenine dinucleotide binding"/>
    <property type="evidence" value="ECO:0007669"/>
    <property type="project" value="InterPro"/>
</dbReference>
<dbReference type="PANTHER" id="PTHR43884:SF20">
    <property type="entry name" value="ACYL-COA DEHYDROGENASE FADE28"/>
    <property type="match status" value="1"/>
</dbReference>
<dbReference type="InterPro" id="IPR009075">
    <property type="entry name" value="AcylCo_DH/oxidase_C"/>
</dbReference>
<dbReference type="OrthoDB" id="9770681at2"/>
<keyword evidence="5" id="KW-0560">Oxidoreductase</keyword>
<evidence type="ECO:0000259" key="7">
    <source>
        <dbReference type="Pfam" id="PF02771"/>
    </source>
</evidence>
<feature type="domain" description="Acyl-CoA dehydrogenase/oxidase N-terminal" evidence="7">
    <location>
        <begin position="9"/>
        <end position="113"/>
    </location>
</feature>
<evidence type="ECO:0000313" key="8">
    <source>
        <dbReference type="EMBL" id="RJG03188.1"/>
    </source>
</evidence>
<dbReference type="Pfam" id="PF02771">
    <property type="entry name" value="Acyl-CoA_dh_N"/>
    <property type="match status" value="1"/>
</dbReference>
<evidence type="ECO:0000313" key="9">
    <source>
        <dbReference type="Proteomes" id="UP000266327"/>
    </source>
</evidence>
<sequence length="371" mass="39835">MTYTPLDSESKSIIESTLRRFVAESYDLGLRRARLSQSPIDYLSCWPVLAELGILAAPFPEELGGLGGCGSDVADIVQTLAKGMLLEPFIESAVIAGSILADGTNAVIRQELIEELIGGSCISILLGARGGLPDALRCERTAAGYAVYGRLAVVPFAAQADVWLIAAVDAESGNPLILRVPRKHATAACQHFQLIDGLPAGDMLFDGQVMPESAVWLEGDSAKRALDMARTRAVSAYCSDAVGVMASLVEMTGEYLRARVQFGVNIGSFQALQHRFADMHIAYVEARAIARALARSIDDGTAGDQAWLRFAATSVIERAAEKIGHEAIQMHGGMGLTEEFGVSHYNARLVAVTRMLRTWVGPEMAPLDRDQ</sequence>
<comment type="cofactor">
    <cofactor evidence="1">
        <name>FAD</name>
        <dbReference type="ChEBI" id="CHEBI:57692"/>
    </cofactor>
</comment>
<reference evidence="9" key="1">
    <citation type="submission" date="2018-09" db="EMBL/GenBank/DDBJ databases">
        <authorList>
            <person name="Zhu H."/>
        </authorList>
    </citation>
    <scope>NUCLEOTIDE SEQUENCE [LARGE SCALE GENOMIC DNA]</scope>
    <source>
        <strain evidence="9">K1S02-23</strain>
    </source>
</reference>
<keyword evidence="3" id="KW-0285">Flavoprotein</keyword>
<dbReference type="Gene3D" id="1.20.140.10">
    <property type="entry name" value="Butyryl-CoA Dehydrogenase, subunit A, domain 3"/>
    <property type="match status" value="1"/>
</dbReference>
<dbReference type="GO" id="GO:0003995">
    <property type="term" value="F:acyl-CoA dehydrogenase activity"/>
    <property type="evidence" value="ECO:0007669"/>
    <property type="project" value="TreeGrafter"/>
</dbReference>
<evidence type="ECO:0000256" key="4">
    <source>
        <dbReference type="ARBA" id="ARBA00022827"/>
    </source>
</evidence>
<dbReference type="Pfam" id="PF00441">
    <property type="entry name" value="Acyl-CoA_dh_1"/>
    <property type="match status" value="1"/>
</dbReference>
<accession>A0A3A3G3X7</accession>
<keyword evidence="9" id="KW-1185">Reference proteome</keyword>
<keyword evidence="4" id="KW-0274">FAD</keyword>
<dbReference type="InterPro" id="IPR013786">
    <property type="entry name" value="AcylCoA_DH/ox_N"/>
</dbReference>
<dbReference type="EMBL" id="QYUQ01000002">
    <property type="protein sequence ID" value="RJG03188.1"/>
    <property type="molecule type" value="Genomic_DNA"/>
</dbReference>
<evidence type="ECO:0000256" key="2">
    <source>
        <dbReference type="ARBA" id="ARBA00009347"/>
    </source>
</evidence>
<feature type="domain" description="Acyl-CoA dehydrogenase/oxidase C-terminal" evidence="6">
    <location>
        <begin position="237"/>
        <end position="361"/>
    </location>
</feature>
<evidence type="ECO:0000256" key="3">
    <source>
        <dbReference type="ARBA" id="ARBA00022630"/>
    </source>
</evidence>
<proteinExistence type="inferred from homology"/>
<dbReference type="RefSeq" id="WP_119786687.1">
    <property type="nucleotide sequence ID" value="NZ_QYUQ01000002.1"/>
</dbReference>
<dbReference type="Proteomes" id="UP000266327">
    <property type="component" value="Unassembled WGS sequence"/>
</dbReference>
<protein>
    <recommendedName>
        <fullName evidence="10">Acyl-CoA dehydrogenase</fullName>
    </recommendedName>
</protein>
<dbReference type="SUPFAM" id="SSF47203">
    <property type="entry name" value="Acyl-CoA dehydrogenase C-terminal domain-like"/>
    <property type="match status" value="1"/>
</dbReference>
<evidence type="ECO:0000256" key="5">
    <source>
        <dbReference type="ARBA" id="ARBA00023002"/>
    </source>
</evidence>
<comment type="similarity">
    <text evidence="2">Belongs to the acyl-CoA dehydrogenase family.</text>
</comment>
<evidence type="ECO:0000259" key="6">
    <source>
        <dbReference type="Pfam" id="PF00441"/>
    </source>
</evidence>